<sequence>MTEVQLAITDLSLRGVRESDRLCCPILLNRAHFSSVNESEVKQVSWPAWKSVDVDGYPMG</sequence>
<protein>
    <submittedName>
        <fullName evidence="1">Uncharacterized protein</fullName>
    </submittedName>
</protein>
<dbReference type="EMBL" id="CP045891">
    <property type="protein sequence ID" value="QQP58123.1"/>
    <property type="molecule type" value="Genomic_DNA"/>
</dbReference>
<gene>
    <name evidence="1" type="ORF">FKW44_003338</name>
</gene>
<evidence type="ECO:0000313" key="1">
    <source>
        <dbReference type="EMBL" id="QQP58123.1"/>
    </source>
</evidence>
<proteinExistence type="predicted"/>
<accession>A0A7T8KLI5</accession>
<evidence type="ECO:0000313" key="2">
    <source>
        <dbReference type="Proteomes" id="UP000595437"/>
    </source>
</evidence>
<dbReference type="Proteomes" id="UP000595437">
    <property type="component" value="Chromosome 2"/>
</dbReference>
<name>A0A7T8KLI5_CALRO</name>
<dbReference type="AlphaFoldDB" id="A0A7T8KLI5"/>
<keyword evidence="2" id="KW-1185">Reference proteome</keyword>
<organism evidence="1 2">
    <name type="scientific">Caligus rogercresseyi</name>
    <name type="common">Sea louse</name>
    <dbReference type="NCBI Taxonomy" id="217165"/>
    <lineage>
        <taxon>Eukaryota</taxon>
        <taxon>Metazoa</taxon>
        <taxon>Ecdysozoa</taxon>
        <taxon>Arthropoda</taxon>
        <taxon>Crustacea</taxon>
        <taxon>Multicrustacea</taxon>
        <taxon>Hexanauplia</taxon>
        <taxon>Copepoda</taxon>
        <taxon>Siphonostomatoida</taxon>
        <taxon>Caligidae</taxon>
        <taxon>Caligus</taxon>
    </lineage>
</organism>
<reference evidence="2" key="1">
    <citation type="submission" date="2021-01" db="EMBL/GenBank/DDBJ databases">
        <title>Caligus Genome Assembly.</title>
        <authorList>
            <person name="Gallardo-Escarate C."/>
        </authorList>
    </citation>
    <scope>NUCLEOTIDE SEQUENCE [LARGE SCALE GENOMIC DNA]</scope>
</reference>